<dbReference type="InterPro" id="IPR039426">
    <property type="entry name" value="TonB-dep_rcpt-like"/>
</dbReference>
<keyword evidence="6 7" id="KW-0998">Cell outer membrane</keyword>
<keyword evidence="3 7" id="KW-1134">Transmembrane beta strand</keyword>
<comment type="subcellular location">
    <subcellularLocation>
        <location evidence="1 7">Cell outer membrane</location>
        <topology evidence="1 7">Multi-pass membrane protein</topology>
    </subcellularLocation>
</comment>
<evidence type="ECO:0000313" key="8">
    <source>
        <dbReference type="EMBL" id="GAE49251.1"/>
    </source>
</evidence>
<dbReference type="AlphaFoldDB" id="W4RY80"/>
<gene>
    <name evidence="8" type="primary">acr</name>
    <name evidence="8" type="ORF">XPU_0783</name>
</gene>
<reference evidence="8 9" key="1">
    <citation type="submission" date="2014-01" db="EMBL/GenBank/DDBJ databases">
        <title>Genome sequence and analysis of Xanthomonas arboricola pv. pruni.</title>
        <authorList>
            <person name="Fujikawa T."/>
            <person name="Nakazono-Nagaoka E."/>
        </authorList>
    </citation>
    <scope>NUCLEOTIDE SEQUENCE [LARGE SCALE GENOMIC DNA]</scope>
    <source>
        <strain evidence="9">MAFF 311562</strain>
    </source>
</reference>
<dbReference type="InterPro" id="IPR036942">
    <property type="entry name" value="Beta-barrel_TonB_sf"/>
</dbReference>
<evidence type="ECO:0000256" key="3">
    <source>
        <dbReference type="ARBA" id="ARBA00022452"/>
    </source>
</evidence>
<sequence length="104" mass="11735">GLNVAPNRVIASWSAQWTPKFSSFVQAQHAFSQSFDEADKRFSGYTLVDATFNYALPRGAVRMGVSNLFDKQYITYYSQSALVEPLRYFAGRGRTITLGYSLDF</sequence>
<dbReference type="SUPFAM" id="SSF56935">
    <property type="entry name" value="Porins"/>
    <property type="match status" value="1"/>
</dbReference>
<evidence type="ECO:0000256" key="1">
    <source>
        <dbReference type="ARBA" id="ARBA00004571"/>
    </source>
</evidence>
<dbReference type="Gene3D" id="2.40.170.20">
    <property type="entry name" value="TonB-dependent receptor, beta-barrel domain"/>
    <property type="match status" value="1"/>
</dbReference>
<feature type="non-terminal residue" evidence="8">
    <location>
        <position position="1"/>
    </location>
</feature>
<evidence type="ECO:0000256" key="4">
    <source>
        <dbReference type="ARBA" id="ARBA00022692"/>
    </source>
</evidence>
<evidence type="ECO:0000256" key="7">
    <source>
        <dbReference type="PROSITE-ProRule" id="PRU01360"/>
    </source>
</evidence>
<keyword evidence="2 7" id="KW-0813">Transport</keyword>
<accession>W4RY80</accession>
<proteinExistence type="inferred from homology"/>
<evidence type="ECO:0000256" key="2">
    <source>
        <dbReference type="ARBA" id="ARBA00022448"/>
    </source>
</evidence>
<evidence type="ECO:0000313" key="9">
    <source>
        <dbReference type="Proteomes" id="UP000019143"/>
    </source>
</evidence>
<keyword evidence="4 7" id="KW-0812">Transmembrane</keyword>
<keyword evidence="5 7" id="KW-0472">Membrane</keyword>
<dbReference type="GO" id="GO:0009279">
    <property type="term" value="C:cell outer membrane"/>
    <property type="evidence" value="ECO:0007669"/>
    <property type="project" value="UniProtKB-SubCell"/>
</dbReference>
<protein>
    <submittedName>
        <fullName evidence="8">Ferric aerobactin receptor</fullName>
    </submittedName>
</protein>
<organism evidence="8 9">
    <name type="scientific">Xanthomonas arboricola pv. pruni str. MAFF 311562</name>
    <dbReference type="NCBI Taxonomy" id="1414836"/>
    <lineage>
        <taxon>Bacteria</taxon>
        <taxon>Pseudomonadati</taxon>
        <taxon>Pseudomonadota</taxon>
        <taxon>Gammaproteobacteria</taxon>
        <taxon>Lysobacterales</taxon>
        <taxon>Lysobacteraceae</taxon>
        <taxon>Xanthomonas</taxon>
    </lineage>
</organism>
<evidence type="ECO:0000256" key="6">
    <source>
        <dbReference type="ARBA" id="ARBA00023237"/>
    </source>
</evidence>
<dbReference type="Proteomes" id="UP000019143">
    <property type="component" value="Unassembled WGS sequence"/>
</dbReference>
<comment type="similarity">
    <text evidence="7">Belongs to the TonB-dependent receptor family.</text>
</comment>
<dbReference type="EMBL" id="BAVB01000148">
    <property type="protein sequence ID" value="GAE49251.1"/>
    <property type="molecule type" value="Genomic_DNA"/>
</dbReference>
<name>W4RY80_9XANT</name>
<comment type="caution">
    <text evidence="8">The sequence shown here is derived from an EMBL/GenBank/DDBJ whole genome shotgun (WGS) entry which is preliminary data.</text>
</comment>
<dbReference type="PROSITE" id="PS52016">
    <property type="entry name" value="TONB_DEPENDENT_REC_3"/>
    <property type="match status" value="1"/>
</dbReference>
<evidence type="ECO:0000256" key="5">
    <source>
        <dbReference type="ARBA" id="ARBA00023136"/>
    </source>
</evidence>
<keyword evidence="8" id="KW-0675">Receptor</keyword>